<evidence type="ECO:0000313" key="3">
    <source>
        <dbReference type="Proteomes" id="UP000075881"/>
    </source>
</evidence>
<feature type="transmembrane region" description="Helical" evidence="1">
    <location>
        <begin position="6"/>
        <end position="33"/>
    </location>
</feature>
<reference evidence="2" key="2">
    <citation type="submission" date="2020-05" db="UniProtKB">
        <authorList>
            <consortium name="EnsemblMetazoa"/>
        </authorList>
    </citation>
    <scope>IDENTIFICATION</scope>
    <source>
        <strain evidence="2">ACHKN1017</strain>
    </source>
</reference>
<accession>A0A182KI45</accession>
<dbReference type="Proteomes" id="UP000075881">
    <property type="component" value="Unassembled WGS sequence"/>
</dbReference>
<keyword evidence="1" id="KW-0472">Membrane</keyword>
<keyword evidence="1" id="KW-1133">Transmembrane helix</keyword>
<sequence length="54" mass="6642">MYPPIYYYVGMILIGAIFIFIYADIHILFYIYIYHVLYVRMQFSHLADFVCLFF</sequence>
<protein>
    <submittedName>
        <fullName evidence="2">Uncharacterized protein</fullName>
    </submittedName>
</protein>
<proteinExistence type="predicted"/>
<evidence type="ECO:0000256" key="1">
    <source>
        <dbReference type="SAM" id="Phobius"/>
    </source>
</evidence>
<keyword evidence="3" id="KW-1185">Reference proteome</keyword>
<keyword evidence="1" id="KW-0812">Transmembrane</keyword>
<name>A0A182KI45_9DIPT</name>
<evidence type="ECO:0000313" key="2">
    <source>
        <dbReference type="EnsemblMetazoa" id="ACHR014142-PA"/>
    </source>
</evidence>
<dbReference type="VEuPathDB" id="VectorBase:ACHR014142"/>
<reference evidence="3" key="1">
    <citation type="submission" date="2013-03" db="EMBL/GenBank/DDBJ databases">
        <title>The Genome Sequence of Anopheles christyi ACHKN1017.</title>
        <authorList>
            <consortium name="The Broad Institute Genomics Platform"/>
            <person name="Neafsey D.E."/>
            <person name="Besansky N."/>
            <person name="Walker B."/>
            <person name="Young S.K."/>
            <person name="Zeng Q."/>
            <person name="Gargeya S."/>
            <person name="Fitzgerald M."/>
            <person name="Haas B."/>
            <person name="Abouelleil A."/>
            <person name="Allen A.W."/>
            <person name="Alvarado L."/>
            <person name="Arachchi H.M."/>
            <person name="Berlin A.M."/>
            <person name="Chapman S.B."/>
            <person name="Gainer-Dewar J."/>
            <person name="Goldberg J."/>
            <person name="Griggs A."/>
            <person name="Gujja S."/>
            <person name="Hansen M."/>
            <person name="Howarth C."/>
            <person name="Imamovic A."/>
            <person name="Ireland A."/>
            <person name="Larimer J."/>
            <person name="McCowan C."/>
            <person name="Murphy C."/>
            <person name="Pearson M."/>
            <person name="Poon T.W."/>
            <person name="Priest M."/>
            <person name="Roberts A."/>
            <person name="Saif S."/>
            <person name="Shea T."/>
            <person name="Sisk P."/>
            <person name="Sykes S."/>
            <person name="Wortman J."/>
            <person name="Nusbaum C."/>
            <person name="Birren B."/>
        </authorList>
    </citation>
    <scope>NUCLEOTIDE SEQUENCE [LARGE SCALE GENOMIC DNA]</scope>
    <source>
        <strain evidence="3">ACHKN1017</strain>
    </source>
</reference>
<dbReference type="AlphaFoldDB" id="A0A182KI45"/>
<organism evidence="2 3">
    <name type="scientific">Anopheles christyi</name>
    <dbReference type="NCBI Taxonomy" id="43041"/>
    <lineage>
        <taxon>Eukaryota</taxon>
        <taxon>Metazoa</taxon>
        <taxon>Ecdysozoa</taxon>
        <taxon>Arthropoda</taxon>
        <taxon>Hexapoda</taxon>
        <taxon>Insecta</taxon>
        <taxon>Pterygota</taxon>
        <taxon>Neoptera</taxon>
        <taxon>Endopterygota</taxon>
        <taxon>Diptera</taxon>
        <taxon>Nematocera</taxon>
        <taxon>Culicoidea</taxon>
        <taxon>Culicidae</taxon>
        <taxon>Anophelinae</taxon>
        <taxon>Anopheles</taxon>
    </lineage>
</organism>
<dbReference type="EnsemblMetazoa" id="ACHR014142-RA">
    <property type="protein sequence ID" value="ACHR014142-PA"/>
    <property type="gene ID" value="ACHR014142"/>
</dbReference>